<dbReference type="Proteomes" id="UP000269208">
    <property type="component" value="Chromosome"/>
</dbReference>
<gene>
    <name evidence="7" type="primary">SBOV18761_6</name>
    <name evidence="7" type="ORF">NCTC6754_05391</name>
</gene>
<comment type="subcellular location">
    <subcellularLocation>
        <location evidence="1">Cell inner membrane</location>
    </subcellularLocation>
</comment>
<accession>A0A3S4JEA7</accession>
<evidence type="ECO:0000256" key="4">
    <source>
        <dbReference type="ARBA" id="ARBA00022692"/>
    </source>
</evidence>
<keyword evidence="6" id="KW-0472">Membrane</keyword>
<dbReference type="PANTHER" id="PTHR30462">
    <property type="entry name" value="INTERMEMBRANE TRANSPORT PROTEIN PQIB-RELATED"/>
    <property type="match status" value="1"/>
</dbReference>
<keyword evidence="5" id="KW-1133">Transmembrane helix</keyword>
<sequence length="86" mass="8824">MSPAFDADLSLSGAKVKLESLAALVNGAIAFDSPDNSKPAAQDDTFGLYKDLAHSQRGVIVKLELPSGDGLKAESTPLMYQGTGGG</sequence>
<name>A0A3S4JEA7_SALET</name>
<keyword evidence="3" id="KW-0997">Cell inner membrane</keyword>
<evidence type="ECO:0000256" key="1">
    <source>
        <dbReference type="ARBA" id="ARBA00004533"/>
    </source>
</evidence>
<proteinExistence type="predicted"/>
<evidence type="ECO:0000313" key="8">
    <source>
        <dbReference type="Proteomes" id="UP000269208"/>
    </source>
</evidence>
<evidence type="ECO:0000256" key="6">
    <source>
        <dbReference type="ARBA" id="ARBA00023136"/>
    </source>
</evidence>
<organism evidence="7 8">
    <name type="scientific">Salmonella enterica I</name>
    <dbReference type="NCBI Taxonomy" id="59201"/>
    <lineage>
        <taxon>Bacteria</taxon>
        <taxon>Pseudomonadati</taxon>
        <taxon>Pseudomonadota</taxon>
        <taxon>Gammaproteobacteria</taxon>
        <taxon>Enterobacterales</taxon>
        <taxon>Enterobacteriaceae</taxon>
        <taxon>Salmonella</taxon>
    </lineage>
</organism>
<dbReference type="GO" id="GO:0005886">
    <property type="term" value="C:plasma membrane"/>
    <property type="evidence" value="ECO:0007669"/>
    <property type="project" value="UniProtKB-SubCell"/>
</dbReference>
<keyword evidence="2" id="KW-1003">Cell membrane</keyword>
<protein>
    <submittedName>
        <fullName evidence="7">Mce-related protein</fullName>
    </submittedName>
</protein>
<dbReference type="PANTHER" id="PTHR30462:SF0">
    <property type="entry name" value="INTERMEMBRANE TRANSPORT PROTEIN YEBT"/>
    <property type="match status" value="1"/>
</dbReference>
<dbReference type="EMBL" id="LR134190">
    <property type="protein sequence ID" value="VEB58392.1"/>
    <property type="molecule type" value="Genomic_DNA"/>
</dbReference>
<keyword evidence="4" id="KW-0812">Transmembrane</keyword>
<evidence type="ECO:0000256" key="3">
    <source>
        <dbReference type="ARBA" id="ARBA00022519"/>
    </source>
</evidence>
<evidence type="ECO:0000256" key="2">
    <source>
        <dbReference type="ARBA" id="ARBA00022475"/>
    </source>
</evidence>
<reference evidence="7 8" key="1">
    <citation type="submission" date="2018-12" db="EMBL/GenBank/DDBJ databases">
        <authorList>
            <consortium name="Pathogen Informatics"/>
        </authorList>
    </citation>
    <scope>NUCLEOTIDE SEQUENCE [LARGE SCALE GENOMIC DNA]</scope>
    <source>
        <strain evidence="7 8">NCTC6754</strain>
    </source>
</reference>
<dbReference type="InterPro" id="IPR051800">
    <property type="entry name" value="PqiA-PqiB_transport"/>
</dbReference>
<dbReference type="AlphaFoldDB" id="A0A3S4JEA7"/>
<evidence type="ECO:0000313" key="7">
    <source>
        <dbReference type="EMBL" id="VEB58392.1"/>
    </source>
</evidence>
<evidence type="ECO:0000256" key="5">
    <source>
        <dbReference type="ARBA" id="ARBA00022989"/>
    </source>
</evidence>